<feature type="compositionally biased region" description="Polar residues" evidence="1">
    <location>
        <begin position="1"/>
        <end position="29"/>
    </location>
</feature>
<feature type="compositionally biased region" description="Basic residues" evidence="1">
    <location>
        <begin position="300"/>
        <end position="309"/>
    </location>
</feature>
<dbReference type="SUPFAM" id="SSF47459">
    <property type="entry name" value="HLH, helix-loop-helix DNA-binding domain"/>
    <property type="match status" value="1"/>
</dbReference>
<evidence type="ECO:0000259" key="2">
    <source>
        <dbReference type="PROSITE" id="PS50888"/>
    </source>
</evidence>
<feature type="region of interest" description="Disordered" evidence="1">
    <location>
        <begin position="247"/>
        <end position="456"/>
    </location>
</feature>
<feature type="compositionally biased region" description="Low complexity" evidence="1">
    <location>
        <begin position="249"/>
        <end position="263"/>
    </location>
</feature>
<dbReference type="Proteomes" id="UP000094112">
    <property type="component" value="Unassembled WGS sequence"/>
</dbReference>
<dbReference type="GO" id="GO:0046983">
    <property type="term" value="F:protein dimerization activity"/>
    <property type="evidence" value="ECO:0007669"/>
    <property type="project" value="InterPro"/>
</dbReference>
<feature type="region of interest" description="Disordered" evidence="1">
    <location>
        <begin position="154"/>
        <end position="227"/>
    </location>
</feature>
<feature type="compositionally biased region" description="Basic and acidic residues" evidence="1">
    <location>
        <begin position="438"/>
        <end position="456"/>
    </location>
</feature>
<feature type="compositionally biased region" description="Low complexity" evidence="1">
    <location>
        <begin position="341"/>
        <end position="354"/>
    </location>
</feature>
<feature type="compositionally biased region" description="Low complexity" evidence="1">
    <location>
        <begin position="30"/>
        <end position="60"/>
    </location>
</feature>
<dbReference type="GeneID" id="30202610"/>
<accession>A0A1E3PA83</accession>
<gene>
    <name evidence="3" type="ORF">WICANDRAFT_82300</name>
</gene>
<feature type="region of interest" description="Disordered" evidence="1">
    <location>
        <begin position="1"/>
        <end position="92"/>
    </location>
</feature>
<dbReference type="STRING" id="683960.A0A1E3PA83"/>
<protein>
    <recommendedName>
        <fullName evidence="2">BHLH domain-containing protein</fullName>
    </recommendedName>
</protein>
<evidence type="ECO:0000256" key="1">
    <source>
        <dbReference type="SAM" id="MobiDB-lite"/>
    </source>
</evidence>
<dbReference type="Gene3D" id="4.10.280.10">
    <property type="entry name" value="Helix-loop-helix DNA-binding domain"/>
    <property type="match status" value="1"/>
</dbReference>
<feature type="compositionally biased region" description="Polar residues" evidence="1">
    <location>
        <begin position="191"/>
        <end position="227"/>
    </location>
</feature>
<dbReference type="AlphaFoldDB" id="A0A1E3PA83"/>
<feature type="domain" description="BHLH" evidence="2">
    <location>
        <begin position="445"/>
        <end position="499"/>
    </location>
</feature>
<keyword evidence="4" id="KW-1185">Reference proteome</keyword>
<dbReference type="Pfam" id="PF00010">
    <property type="entry name" value="HLH"/>
    <property type="match status" value="1"/>
</dbReference>
<sequence length="522" mass="57474">MDNNWIFDQSSSAATQVATTPSSSANNHGASTANAATMNTHNAQESNSSTNNNTFTPSQTHSFLNFDSPSNHSESHNSHTNGGGNSNHHQNFNQQMSSLDYLDPTAHLKKDGEWSQLPDFNDIDMSMNFFQNDPNNNGGSSHDIILGSHMDHDEQQQLHNQHQHQPIIHQQQQQQHHHMNGNAASVPPTPQSFDVTHYANSSNSSFIQNFDSPQIDHQSQNTTTTSIRPDVVFTPLVSPAVTPLESMINKNNNNQHNHNGNSNFFSPLTSPALEAKSPMRLKKSSTSSPQDDNNGNISANKKKYSKRKTPGNTPIVGPTIPGRIAKQSPIIKAKRSSSYANNIQHHQHSNSISSEYSEMTPLPDPSVESSTSSMAPPPSSKPPITRRRSTKKDSTQPATPATLMNFKLESSNSPVILPSNDRVNLPSQHELPSSQSRRSSEDNDTKKTSHKLAEQGRRNRMNQAIMDLGTLIPEELQATVSIPSKATTVELATSYILSLREEVRRLREGIESDESVSPLETK</sequence>
<dbReference type="InterPro" id="IPR036638">
    <property type="entry name" value="HLH_DNA-bd_sf"/>
</dbReference>
<proteinExistence type="predicted"/>
<feature type="compositionally biased region" description="Polar residues" evidence="1">
    <location>
        <begin position="421"/>
        <end position="437"/>
    </location>
</feature>
<dbReference type="OrthoDB" id="5344169at2759"/>
<dbReference type="InterPro" id="IPR011598">
    <property type="entry name" value="bHLH_dom"/>
</dbReference>
<dbReference type="PROSITE" id="PS50888">
    <property type="entry name" value="BHLH"/>
    <property type="match status" value="1"/>
</dbReference>
<organism evidence="3 4">
    <name type="scientific">Wickerhamomyces anomalus (strain ATCC 58044 / CBS 1984 / NCYC 433 / NRRL Y-366-8)</name>
    <name type="common">Yeast</name>
    <name type="synonym">Hansenula anomala</name>
    <dbReference type="NCBI Taxonomy" id="683960"/>
    <lineage>
        <taxon>Eukaryota</taxon>
        <taxon>Fungi</taxon>
        <taxon>Dikarya</taxon>
        <taxon>Ascomycota</taxon>
        <taxon>Saccharomycotina</taxon>
        <taxon>Saccharomycetes</taxon>
        <taxon>Phaffomycetales</taxon>
        <taxon>Wickerhamomycetaceae</taxon>
        <taxon>Wickerhamomyces</taxon>
    </lineage>
</organism>
<dbReference type="SMART" id="SM00353">
    <property type="entry name" value="HLH"/>
    <property type="match status" value="1"/>
</dbReference>
<name>A0A1E3PA83_WICAA</name>
<dbReference type="EMBL" id="KV454208">
    <property type="protein sequence ID" value="ODQ62210.1"/>
    <property type="molecule type" value="Genomic_DNA"/>
</dbReference>
<reference evidence="3 4" key="1">
    <citation type="journal article" date="2016" name="Proc. Natl. Acad. Sci. U.S.A.">
        <title>Comparative genomics of biotechnologically important yeasts.</title>
        <authorList>
            <person name="Riley R."/>
            <person name="Haridas S."/>
            <person name="Wolfe K.H."/>
            <person name="Lopes M.R."/>
            <person name="Hittinger C.T."/>
            <person name="Goeker M."/>
            <person name="Salamov A.A."/>
            <person name="Wisecaver J.H."/>
            <person name="Long T.M."/>
            <person name="Calvey C.H."/>
            <person name="Aerts A.L."/>
            <person name="Barry K.W."/>
            <person name="Choi C."/>
            <person name="Clum A."/>
            <person name="Coughlan A.Y."/>
            <person name="Deshpande S."/>
            <person name="Douglass A.P."/>
            <person name="Hanson S.J."/>
            <person name="Klenk H.-P."/>
            <person name="LaButti K.M."/>
            <person name="Lapidus A."/>
            <person name="Lindquist E.A."/>
            <person name="Lipzen A.M."/>
            <person name="Meier-Kolthoff J.P."/>
            <person name="Ohm R.A."/>
            <person name="Otillar R.P."/>
            <person name="Pangilinan J.L."/>
            <person name="Peng Y."/>
            <person name="Rokas A."/>
            <person name="Rosa C.A."/>
            <person name="Scheuner C."/>
            <person name="Sibirny A.A."/>
            <person name="Slot J.C."/>
            <person name="Stielow J.B."/>
            <person name="Sun H."/>
            <person name="Kurtzman C.P."/>
            <person name="Blackwell M."/>
            <person name="Grigoriev I.V."/>
            <person name="Jeffries T.W."/>
        </authorList>
    </citation>
    <scope>NUCLEOTIDE SEQUENCE [LARGE SCALE GENOMIC DNA]</scope>
    <source>
        <strain evidence="4">ATCC 58044 / CBS 1984 / NCYC 433 / NRRL Y-366-8</strain>
    </source>
</reference>
<feature type="compositionally biased region" description="Polar residues" evidence="1">
    <location>
        <begin position="284"/>
        <end position="299"/>
    </location>
</feature>
<evidence type="ECO:0000313" key="3">
    <source>
        <dbReference type="EMBL" id="ODQ62210.1"/>
    </source>
</evidence>
<evidence type="ECO:0000313" key="4">
    <source>
        <dbReference type="Proteomes" id="UP000094112"/>
    </source>
</evidence>
<feature type="compositionally biased region" description="Low complexity" evidence="1">
    <location>
        <begin position="157"/>
        <end position="174"/>
    </location>
</feature>
<dbReference type="RefSeq" id="XP_019041417.1">
    <property type="nucleotide sequence ID" value="XM_019185364.1"/>
</dbReference>